<dbReference type="EMBL" id="CP000282">
    <property type="protein sequence ID" value="ABD80646.1"/>
    <property type="molecule type" value="Genomic_DNA"/>
</dbReference>
<evidence type="ECO:0000313" key="2">
    <source>
        <dbReference type="EMBL" id="ABD80646.1"/>
    </source>
</evidence>
<dbReference type="KEGG" id="sde:Sde_1384"/>
<sequence length="87" mass="9647">MPKSSLPGLLTKLHDALGDTESTNTDLQAKVSEFERSLKQQLENEAQVNSTSLQDQINQLEAEFAAEHPTAERILREIMDVLGRIGV</sequence>
<dbReference type="AlphaFoldDB" id="Q21KY3"/>
<accession>Q21KY3</accession>
<dbReference type="HOGENOM" id="CLU_2481435_0_0_6"/>
<gene>
    <name evidence="2" type="ordered locus">Sde_1384</name>
</gene>
<evidence type="ECO:0000313" key="3">
    <source>
        <dbReference type="Proteomes" id="UP000001947"/>
    </source>
</evidence>
<evidence type="ECO:0000256" key="1">
    <source>
        <dbReference type="SAM" id="Coils"/>
    </source>
</evidence>
<dbReference type="GeneID" id="98613059"/>
<protein>
    <recommendedName>
        <fullName evidence="4">Chromosome segregation ATPase</fullName>
    </recommendedName>
</protein>
<reference evidence="2 3" key="1">
    <citation type="journal article" date="2008" name="PLoS Genet.">
        <title>Complete genome sequence of the complex carbohydrate-degrading marine bacterium, Saccharophagus degradans strain 2-40 T.</title>
        <authorList>
            <person name="Weiner R.M."/>
            <person name="Taylor L.E.II."/>
            <person name="Henrissat B."/>
            <person name="Hauser L."/>
            <person name="Land M."/>
            <person name="Coutinho P.M."/>
            <person name="Rancurel C."/>
            <person name="Saunders E.H."/>
            <person name="Longmire A.G."/>
            <person name="Zhang H."/>
            <person name="Bayer E.A."/>
            <person name="Gilbert H.J."/>
            <person name="Larimer F."/>
            <person name="Zhulin I.B."/>
            <person name="Ekborg N.A."/>
            <person name="Lamed R."/>
            <person name="Richardson P.M."/>
            <person name="Borovok I."/>
            <person name="Hutcheson S."/>
        </authorList>
    </citation>
    <scope>NUCLEOTIDE SEQUENCE [LARGE SCALE GENOMIC DNA]</scope>
    <source>
        <strain evidence="3">2-40 / ATCC 43961 / DSM 17024</strain>
    </source>
</reference>
<organism evidence="2 3">
    <name type="scientific">Saccharophagus degradans (strain 2-40 / ATCC 43961 / DSM 17024)</name>
    <dbReference type="NCBI Taxonomy" id="203122"/>
    <lineage>
        <taxon>Bacteria</taxon>
        <taxon>Pseudomonadati</taxon>
        <taxon>Pseudomonadota</taxon>
        <taxon>Gammaproteobacteria</taxon>
        <taxon>Cellvibrionales</taxon>
        <taxon>Cellvibrionaceae</taxon>
        <taxon>Saccharophagus</taxon>
    </lineage>
</organism>
<dbReference type="InterPro" id="IPR025516">
    <property type="entry name" value="DUF4404"/>
</dbReference>
<dbReference type="Pfam" id="PF14357">
    <property type="entry name" value="DUF4404"/>
    <property type="match status" value="1"/>
</dbReference>
<keyword evidence="3" id="KW-1185">Reference proteome</keyword>
<keyword evidence="1" id="KW-0175">Coiled coil</keyword>
<dbReference type="Proteomes" id="UP000001947">
    <property type="component" value="Chromosome"/>
</dbReference>
<evidence type="ECO:0008006" key="4">
    <source>
        <dbReference type="Google" id="ProtNLM"/>
    </source>
</evidence>
<dbReference type="RefSeq" id="WP_011467866.1">
    <property type="nucleotide sequence ID" value="NC_007912.1"/>
</dbReference>
<name>Q21KY3_SACD2</name>
<feature type="coiled-coil region" evidence="1">
    <location>
        <begin position="24"/>
        <end position="63"/>
    </location>
</feature>
<proteinExistence type="predicted"/>
<dbReference type="OrthoDB" id="8779496at2"/>